<dbReference type="AlphaFoldDB" id="A0A3N0YWE1"/>
<keyword evidence="2" id="KW-1185">Reference proteome</keyword>
<proteinExistence type="predicted"/>
<organism evidence="1 2">
    <name type="scientific">Anabarilius grahami</name>
    <name type="common">Kanglang fish</name>
    <name type="synonym">Barilius grahami</name>
    <dbReference type="NCBI Taxonomy" id="495550"/>
    <lineage>
        <taxon>Eukaryota</taxon>
        <taxon>Metazoa</taxon>
        <taxon>Chordata</taxon>
        <taxon>Craniata</taxon>
        <taxon>Vertebrata</taxon>
        <taxon>Euteleostomi</taxon>
        <taxon>Actinopterygii</taxon>
        <taxon>Neopterygii</taxon>
        <taxon>Teleostei</taxon>
        <taxon>Ostariophysi</taxon>
        <taxon>Cypriniformes</taxon>
        <taxon>Xenocyprididae</taxon>
        <taxon>Xenocypridinae</taxon>
        <taxon>Xenocypridinae incertae sedis</taxon>
        <taxon>Anabarilius</taxon>
    </lineage>
</organism>
<evidence type="ECO:0000313" key="1">
    <source>
        <dbReference type="EMBL" id="ROL50535.1"/>
    </source>
</evidence>
<sequence length="105" mass="11891">MKREKQEVLLTHFSHYNELQHQGGTCSGSAGVTAAVVWVTGRTNYCRIEARSRVWKTGLPQSSWKRLTADVCEIVTKEQQLEKNISVTWSTSQGMCFTRTQLNVS</sequence>
<evidence type="ECO:0000313" key="2">
    <source>
        <dbReference type="Proteomes" id="UP000281406"/>
    </source>
</evidence>
<dbReference type="Proteomes" id="UP000281406">
    <property type="component" value="Unassembled WGS sequence"/>
</dbReference>
<comment type="caution">
    <text evidence="1">The sequence shown here is derived from an EMBL/GenBank/DDBJ whole genome shotgun (WGS) entry which is preliminary data.</text>
</comment>
<name>A0A3N0YWE1_ANAGA</name>
<gene>
    <name evidence="1" type="ORF">DPX16_2834</name>
</gene>
<accession>A0A3N0YWE1</accession>
<dbReference type="EMBL" id="RJVU01020146">
    <property type="protein sequence ID" value="ROL50535.1"/>
    <property type="molecule type" value="Genomic_DNA"/>
</dbReference>
<protein>
    <submittedName>
        <fullName evidence="1">Uncharacterized protein</fullName>
    </submittedName>
</protein>
<reference evidence="1 2" key="1">
    <citation type="submission" date="2018-10" db="EMBL/GenBank/DDBJ databases">
        <title>Genome assembly for a Yunnan-Guizhou Plateau 3E fish, Anabarilius grahami (Regan), and its evolutionary and genetic applications.</title>
        <authorList>
            <person name="Jiang W."/>
        </authorList>
    </citation>
    <scope>NUCLEOTIDE SEQUENCE [LARGE SCALE GENOMIC DNA]</scope>
    <source>
        <strain evidence="1">AG-KIZ</strain>
        <tissue evidence="1">Muscle</tissue>
    </source>
</reference>